<evidence type="ECO:0000256" key="4">
    <source>
        <dbReference type="ARBA" id="ARBA00022777"/>
    </source>
</evidence>
<dbReference type="GO" id="GO:0004674">
    <property type="term" value="F:protein serine/threonine kinase activity"/>
    <property type="evidence" value="ECO:0007669"/>
    <property type="project" value="UniProtKB-KW"/>
</dbReference>
<proteinExistence type="inferred from homology"/>
<dbReference type="PROSITE" id="PS00108">
    <property type="entry name" value="PROTEIN_KINASE_ST"/>
    <property type="match status" value="1"/>
</dbReference>
<keyword evidence="1 7" id="KW-0723">Serine/threonine-protein kinase</keyword>
<evidence type="ECO:0000313" key="10">
    <source>
        <dbReference type="Proteomes" id="UP000050794"/>
    </source>
</evidence>
<dbReference type="InterPro" id="IPR000719">
    <property type="entry name" value="Prot_kinase_dom"/>
</dbReference>
<dbReference type="Pfam" id="PF00069">
    <property type="entry name" value="Pkinase"/>
    <property type="match status" value="2"/>
</dbReference>
<dbReference type="SMART" id="SM00220">
    <property type="entry name" value="S_TKc"/>
    <property type="match status" value="1"/>
</dbReference>
<dbReference type="GO" id="GO:0005634">
    <property type="term" value="C:nucleus"/>
    <property type="evidence" value="ECO:0007669"/>
    <property type="project" value="TreeGrafter"/>
</dbReference>
<organism evidence="10 11">
    <name type="scientific">Toxocara canis</name>
    <name type="common">Canine roundworm</name>
    <dbReference type="NCBI Taxonomy" id="6265"/>
    <lineage>
        <taxon>Eukaryota</taxon>
        <taxon>Metazoa</taxon>
        <taxon>Ecdysozoa</taxon>
        <taxon>Nematoda</taxon>
        <taxon>Chromadorea</taxon>
        <taxon>Rhabditida</taxon>
        <taxon>Spirurina</taxon>
        <taxon>Ascaridomorpha</taxon>
        <taxon>Ascaridoidea</taxon>
        <taxon>Toxocaridae</taxon>
        <taxon>Toxocara</taxon>
    </lineage>
</organism>
<evidence type="ECO:0000313" key="11">
    <source>
        <dbReference type="WBParaSite" id="TCNE_0000882401-mRNA-1"/>
    </source>
</evidence>
<dbReference type="PROSITE" id="PS00107">
    <property type="entry name" value="PROTEIN_KINASE_ATP"/>
    <property type="match status" value="1"/>
</dbReference>
<keyword evidence="4" id="KW-0418">Kinase</keyword>
<dbReference type="EMBL" id="UYWY01020006">
    <property type="protein sequence ID" value="VDM40145.1"/>
    <property type="molecule type" value="Genomic_DNA"/>
</dbReference>
<dbReference type="WBParaSite" id="TCNE_0000882401-mRNA-1">
    <property type="protein sequence ID" value="TCNE_0000882401-mRNA-1"/>
    <property type="gene ID" value="TCNE_0000882401"/>
</dbReference>
<name>A0A183UK04_TOXCA</name>
<dbReference type="Proteomes" id="UP000050794">
    <property type="component" value="Unassembled WGS sequence"/>
</dbReference>
<reference evidence="11" key="1">
    <citation type="submission" date="2016-06" db="UniProtKB">
        <authorList>
            <consortium name="WormBaseParasite"/>
        </authorList>
    </citation>
    <scope>IDENTIFICATION</scope>
</reference>
<feature type="binding site" evidence="6">
    <location>
        <position position="55"/>
    </location>
    <ligand>
        <name>ATP</name>
        <dbReference type="ChEBI" id="CHEBI:30616"/>
    </ligand>
</feature>
<dbReference type="PANTHER" id="PTHR24345">
    <property type="entry name" value="SERINE/THREONINE-PROTEIN KINASE PLK"/>
    <property type="match status" value="1"/>
</dbReference>
<evidence type="ECO:0000256" key="2">
    <source>
        <dbReference type="ARBA" id="ARBA00022679"/>
    </source>
</evidence>
<feature type="domain" description="Protein kinase" evidence="8">
    <location>
        <begin position="26"/>
        <end position="324"/>
    </location>
</feature>
<dbReference type="GO" id="GO:0005524">
    <property type="term" value="F:ATP binding"/>
    <property type="evidence" value="ECO:0007669"/>
    <property type="project" value="UniProtKB-UniRule"/>
</dbReference>
<gene>
    <name evidence="9" type="ORF">TCNE_LOCUS8824</name>
</gene>
<dbReference type="InterPro" id="IPR011009">
    <property type="entry name" value="Kinase-like_dom_sf"/>
</dbReference>
<reference evidence="9 10" key="2">
    <citation type="submission" date="2018-11" db="EMBL/GenBank/DDBJ databases">
        <authorList>
            <consortium name="Pathogen Informatics"/>
        </authorList>
    </citation>
    <scope>NUCLEOTIDE SEQUENCE [LARGE SCALE GENOMIC DNA]</scope>
</reference>
<keyword evidence="5 6" id="KW-0067">ATP-binding</keyword>
<comment type="similarity">
    <text evidence="7">Belongs to the protein kinase superfamily.</text>
</comment>
<keyword evidence="3 6" id="KW-0547">Nucleotide-binding</keyword>
<evidence type="ECO:0000313" key="9">
    <source>
        <dbReference type="EMBL" id="VDM40145.1"/>
    </source>
</evidence>
<dbReference type="Gene3D" id="1.10.510.10">
    <property type="entry name" value="Transferase(Phosphotransferase) domain 1"/>
    <property type="match status" value="1"/>
</dbReference>
<accession>A0A183UK04</accession>
<keyword evidence="10" id="KW-1185">Reference proteome</keyword>
<sequence length="356" mass="40967">MDDLSTNSERKGFNLGAVLRKRGFVLSENAFLGKGRFGKVYKALHIESDKEMAIKIIDKQKLSFTTRFKFLPREIRGWQKLHHRHIVELFHYFEEDQKVFFATQLAEKGDLLSYIQKNGPQTEHLAQSWMWQLVSAVQYMHLQWIAHRDLKLDNILLFSDNNVKISDFGLCRDEILGFPVTKVAELKKISYSSFCKCTYSAASLHGCDTTFLKKSEHELSMTYCGSKAFMAPEVLLALPHPPFKADVWSLGIIAFALLTNRYPFDHRATIIRMIKAQRSRAYRFPERIKISAACRYTIDALLTYDFAMRPTIHQVNSMSRHLHFGYCYGSERTTGRVDGEGGVCCYPVLLINIIVA</sequence>
<evidence type="ECO:0000256" key="5">
    <source>
        <dbReference type="ARBA" id="ARBA00022840"/>
    </source>
</evidence>
<dbReference type="InterPro" id="IPR017441">
    <property type="entry name" value="Protein_kinase_ATP_BS"/>
</dbReference>
<dbReference type="SUPFAM" id="SSF56112">
    <property type="entry name" value="Protein kinase-like (PK-like)"/>
    <property type="match status" value="1"/>
</dbReference>
<evidence type="ECO:0000256" key="1">
    <source>
        <dbReference type="ARBA" id="ARBA00022527"/>
    </source>
</evidence>
<keyword evidence="2" id="KW-0808">Transferase</keyword>
<evidence type="ECO:0000259" key="8">
    <source>
        <dbReference type="PROSITE" id="PS50011"/>
    </source>
</evidence>
<protein>
    <submittedName>
        <fullName evidence="11">Protein kinase domain-containing protein</fullName>
    </submittedName>
</protein>
<dbReference type="AlphaFoldDB" id="A0A183UK04"/>
<evidence type="ECO:0000256" key="3">
    <source>
        <dbReference type="ARBA" id="ARBA00022741"/>
    </source>
</evidence>
<dbReference type="FunFam" id="3.30.200.20:FF:000042">
    <property type="entry name" value="Aurora kinase A"/>
    <property type="match status" value="1"/>
</dbReference>
<dbReference type="PROSITE" id="PS50011">
    <property type="entry name" value="PROTEIN_KINASE_DOM"/>
    <property type="match status" value="1"/>
</dbReference>
<evidence type="ECO:0000256" key="6">
    <source>
        <dbReference type="PROSITE-ProRule" id="PRU10141"/>
    </source>
</evidence>
<dbReference type="InterPro" id="IPR008271">
    <property type="entry name" value="Ser/Thr_kinase_AS"/>
</dbReference>
<evidence type="ECO:0000256" key="7">
    <source>
        <dbReference type="RuleBase" id="RU000304"/>
    </source>
</evidence>